<feature type="transmembrane region" description="Helical" evidence="1">
    <location>
        <begin position="254"/>
        <end position="272"/>
    </location>
</feature>
<dbReference type="RefSeq" id="WP_134107947.1">
    <property type="nucleotide sequence ID" value="NZ_SODP01000003.1"/>
</dbReference>
<evidence type="ECO:0000256" key="1">
    <source>
        <dbReference type="SAM" id="Phobius"/>
    </source>
</evidence>
<proteinExistence type="predicted"/>
<keyword evidence="1" id="KW-1133">Transmembrane helix</keyword>
<keyword evidence="1" id="KW-0812">Transmembrane</keyword>
<keyword evidence="3" id="KW-1185">Reference proteome</keyword>
<dbReference type="AlphaFoldDB" id="A0A4R8BWL9"/>
<evidence type="ECO:0000313" key="3">
    <source>
        <dbReference type="Proteomes" id="UP000295146"/>
    </source>
</evidence>
<keyword evidence="1" id="KW-0472">Membrane</keyword>
<sequence length="418" mass="46509">MKFTFRRARTTGIEALVQRNSDLPAFTELPPEFDLSLELKAAEAKARVDVESGAYDVTVVEAVDGQLPYEQEIDAKIDRIRSEEEVRRILAEAEGEHFVLHALESTEDEDGRKLSHTRLELQAAHLEADLAAAEASRAELGQILRGEKPAADDTDWSATEPPAPTSERYLGIVLRPERLKLWFKTVGLLIVFGVPEGYVLTWILGVFIHNDDDRWLGASLAAMLIVFMVMVPYVCGTRLVGCKRRGYANRLDRIVFLGTALWAVFGAGLALARTDASRQDFETQQLERAADGGGAPEQFHFWFAFVLWLVAILAVGIAMMFIKVLTHNPVRGDAVKADTTIALLRRRVGKVRTALTAVANHADFKRRMVAKQLEARKHMYDVVLVRAGTHVKRHYRDTLITMMGDPAFTTGVTSGEVA</sequence>
<feature type="transmembrane region" description="Helical" evidence="1">
    <location>
        <begin position="215"/>
        <end position="234"/>
    </location>
</feature>
<accession>A0A4R8BWL9</accession>
<name>A0A4R8BWL9_9ACTN</name>
<evidence type="ECO:0000313" key="2">
    <source>
        <dbReference type="EMBL" id="TDW66200.1"/>
    </source>
</evidence>
<dbReference type="Proteomes" id="UP000295146">
    <property type="component" value="Unassembled WGS sequence"/>
</dbReference>
<reference evidence="2 3" key="1">
    <citation type="submission" date="2019-03" db="EMBL/GenBank/DDBJ databases">
        <title>Genomic Encyclopedia of Type Strains, Phase III (KMG-III): the genomes of soil and plant-associated and newly described type strains.</title>
        <authorList>
            <person name="Whitman W."/>
        </authorList>
    </citation>
    <scope>NUCLEOTIDE SEQUENCE [LARGE SCALE GENOMIC DNA]</scope>
    <source>
        <strain evidence="2 3">VKM Ac-2573</strain>
    </source>
</reference>
<feature type="transmembrane region" description="Helical" evidence="1">
    <location>
        <begin position="185"/>
        <end position="209"/>
    </location>
</feature>
<gene>
    <name evidence="2" type="ORF">EV653_6222</name>
</gene>
<dbReference type="EMBL" id="SODP01000003">
    <property type="protein sequence ID" value="TDW66200.1"/>
    <property type="molecule type" value="Genomic_DNA"/>
</dbReference>
<feature type="transmembrane region" description="Helical" evidence="1">
    <location>
        <begin position="301"/>
        <end position="322"/>
    </location>
</feature>
<comment type="caution">
    <text evidence="2">The sequence shown here is derived from an EMBL/GenBank/DDBJ whole genome shotgun (WGS) entry which is preliminary data.</text>
</comment>
<organism evidence="2 3">
    <name type="scientific">Kribbella pratensis</name>
    <dbReference type="NCBI Taxonomy" id="2512112"/>
    <lineage>
        <taxon>Bacteria</taxon>
        <taxon>Bacillati</taxon>
        <taxon>Actinomycetota</taxon>
        <taxon>Actinomycetes</taxon>
        <taxon>Propionibacteriales</taxon>
        <taxon>Kribbellaceae</taxon>
        <taxon>Kribbella</taxon>
    </lineage>
</organism>
<protein>
    <submittedName>
        <fullName evidence="2">Uncharacterized protein</fullName>
    </submittedName>
</protein>